<evidence type="ECO:0000313" key="3">
    <source>
        <dbReference type="Proteomes" id="UP000219621"/>
    </source>
</evidence>
<name>A0A286GLH9_9PROT</name>
<dbReference type="RefSeq" id="WP_097279651.1">
    <property type="nucleotide sequence ID" value="NZ_OCNJ01000005.1"/>
</dbReference>
<organism evidence="2 3">
    <name type="scientific">Caenispirillum bisanense</name>
    <dbReference type="NCBI Taxonomy" id="414052"/>
    <lineage>
        <taxon>Bacteria</taxon>
        <taxon>Pseudomonadati</taxon>
        <taxon>Pseudomonadota</taxon>
        <taxon>Alphaproteobacteria</taxon>
        <taxon>Rhodospirillales</taxon>
        <taxon>Novispirillaceae</taxon>
        <taxon>Caenispirillum</taxon>
    </lineage>
</organism>
<accession>A0A286GLH9</accession>
<sequence>MPVSAPLTARQGRLAPPAARQGRLAPPAARLGRLAVVLLLAAAVTAPLAACGKRGANEPPEGASFPRHYPSR</sequence>
<dbReference type="AlphaFoldDB" id="A0A286GLH9"/>
<protein>
    <submittedName>
        <fullName evidence="2">Uncharacterized protein</fullName>
    </submittedName>
</protein>
<feature type="region of interest" description="Disordered" evidence="1">
    <location>
        <begin position="51"/>
        <end position="72"/>
    </location>
</feature>
<proteinExistence type="predicted"/>
<reference evidence="2 3" key="1">
    <citation type="submission" date="2017-09" db="EMBL/GenBank/DDBJ databases">
        <authorList>
            <person name="Ehlers B."/>
            <person name="Leendertz F.H."/>
        </authorList>
    </citation>
    <scope>NUCLEOTIDE SEQUENCE [LARGE SCALE GENOMIC DNA]</scope>
    <source>
        <strain evidence="2 3">USBA 140</strain>
    </source>
</reference>
<dbReference type="EMBL" id="OCNJ01000005">
    <property type="protein sequence ID" value="SOD96352.1"/>
    <property type="molecule type" value="Genomic_DNA"/>
</dbReference>
<gene>
    <name evidence="2" type="ORF">SAMN05421508_105282</name>
</gene>
<dbReference type="Proteomes" id="UP000219621">
    <property type="component" value="Unassembled WGS sequence"/>
</dbReference>
<evidence type="ECO:0000313" key="2">
    <source>
        <dbReference type="EMBL" id="SOD96352.1"/>
    </source>
</evidence>
<evidence type="ECO:0000256" key="1">
    <source>
        <dbReference type="SAM" id="MobiDB-lite"/>
    </source>
</evidence>
<keyword evidence="3" id="KW-1185">Reference proteome</keyword>
<feature type="region of interest" description="Disordered" evidence="1">
    <location>
        <begin position="1"/>
        <end position="25"/>
    </location>
</feature>